<dbReference type="AlphaFoldDB" id="A0A819S7S7"/>
<gene>
    <name evidence="1" type="ORF">FNK824_LOCUS28915</name>
</gene>
<dbReference type="Proteomes" id="UP000663874">
    <property type="component" value="Unassembled WGS sequence"/>
</dbReference>
<name>A0A819S7S7_9BILA</name>
<proteinExistence type="predicted"/>
<comment type="caution">
    <text evidence="1">The sequence shown here is derived from an EMBL/GenBank/DDBJ whole genome shotgun (WGS) entry which is preliminary data.</text>
</comment>
<accession>A0A819S7S7</accession>
<dbReference type="EMBL" id="CAJOBE010008145">
    <property type="protein sequence ID" value="CAF4054855.1"/>
    <property type="molecule type" value="Genomic_DNA"/>
</dbReference>
<sequence>MDADDVYKSMSLRVSDFSSLPKRMLAPIEGYENAPLVSIEDAVKPLVKIVPKVERNEDEILLLPATQFKVKSCLDSGNGLHIIQVKEIDPTYPLLEPVPVSPKKSSEHDLSSLKLKLLLSDLANHEY</sequence>
<reference evidence="1" key="1">
    <citation type="submission" date="2021-02" db="EMBL/GenBank/DDBJ databases">
        <authorList>
            <person name="Nowell W R."/>
        </authorList>
    </citation>
    <scope>NUCLEOTIDE SEQUENCE</scope>
</reference>
<evidence type="ECO:0000313" key="2">
    <source>
        <dbReference type="Proteomes" id="UP000663874"/>
    </source>
</evidence>
<protein>
    <submittedName>
        <fullName evidence="1">Uncharacterized protein</fullName>
    </submittedName>
</protein>
<evidence type="ECO:0000313" key="1">
    <source>
        <dbReference type="EMBL" id="CAF4054855.1"/>
    </source>
</evidence>
<organism evidence="1 2">
    <name type="scientific">Rotaria sordida</name>
    <dbReference type="NCBI Taxonomy" id="392033"/>
    <lineage>
        <taxon>Eukaryota</taxon>
        <taxon>Metazoa</taxon>
        <taxon>Spiralia</taxon>
        <taxon>Gnathifera</taxon>
        <taxon>Rotifera</taxon>
        <taxon>Eurotatoria</taxon>
        <taxon>Bdelloidea</taxon>
        <taxon>Philodinida</taxon>
        <taxon>Philodinidae</taxon>
        <taxon>Rotaria</taxon>
    </lineage>
</organism>